<reference evidence="2" key="1">
    <citation type="journal article" date="2019" name="Int. J. Syst. Evol. Microbiol.">
        <title>The Global Catalogue of Microorganisms (GCM) 10K type strain sequencing project: providing services to taxonomists for standard genome sequencing and annotation.</title>
        <authorList>
            <consortium name="The Broad Institute Genomics Platform"/>
            <consortium name="The Broad Institute Genome Sequencing Center for Infectious Disease"/>
            <person name="Wu L."/>
            <person name="Ma J."/>
        </authorList>
    </citation>
    <scope>NUCLEOTIDE SEQUENCE [LARGE SCALE GENOMIC DNA]</scope>
    <source>
        <strain evidence="2">KCTC 19466</strain>
    </source>
</reference>
<dbReference type="InterPro" id="IPR045390">
    <property type="entry name" value="ABC-3C_MC3"/>
</dbReference>
<comment type="caution">
    <text evidence="1">The sequence shown here is derived from an EMBL/GenBank/DDBJ whole genome shotgun (WGS) entry which is preliminary data.</text>
</comment>
<dbReference type="Pfam" id="PF20131">
    <property type="entry name" value="MC3"/>
    <property type="match status" value="1"/>
</dbReference>
<keyword evidence="2" id="KW-1185">Reference proteome</keyword>
<dbReference type="Proteomes" id="UP000642819">
    <property type="component" value="Unassembled WGS sequence"/>
</dbReference>
<dbReference type="EMBL" id="BMXK01000021">
    <property type="protein sequence ID" value="GHD13833.1"/>
    <property type="molecule type" value="Genomic_DNA"/>
</dbReference>
<evidence type="ECO:0000313" key="2">
    <source>
        <dbReference type="Proteomes" id="UP000642819"/>
    </source>
</evidence>
<organism evidence="1 2">
    <name type="scientific">Zhihengliuella salsuginis</name>
    <dbReference type="NCBI Taxonomy" id="578222"/>
    <lineage>
        <taxon>Bacteria</taxon>
        <taxon>Bacillati</taxon>
        <taxon>Actinomycetota</taxon>
        <taxon>Actinomycetes</taxon>
        <taxon>Micrococcales</taxon>
        <taxon>Micrococcaceae</taxon>
        <taxon>Zhihengliuella</taxon>
    </lineage>
</organism>
<accession>A0ABQ3GN14</accession>
<gene>
    <name evidence="1" type="ORF">GCM10008096_30470</name>
</gene>
<proteinExistence type="predicted"/>
<sequence>MSHLPESPMPRPPEAMALFNTALTSELLVNACWAKAKEGDTGLAWPAAYLILPLTLHPATRSSLPRDRRITLARWAGRNHDLLAGMEYRVANMALPTKRAIRHGLRTKRLGLEGTNLIALEKPKSPTPKWPDELRGSVKAARFCGRWFNVIDTHMAFELLGIGG</sequence>
<name>A0ABQ3GN14_9MICC</name>
<evidence type="ECO:0000313" key="1">
    <source>
        <dbReference type="EMBL" id="GHD13833.1"/>
    </source>
</evidence>
<protein>
    <submittedName>
        <fullName evidence="1">Uncharacterized protein</fullName>
    </submittedName>
</protein>